<name>A0A2L2XCJ5_9FIRM</name>
<dbReference type="EMBL" id="BFAV01000102">
    <property type="protein sequence ID" value="GBF33423.1"/>
    <property type="molecule type" value="Genomic_DNA"/>
</dbReference>
<dbReference type="PANTHER" id="PTHR43238">
    <property type="entry name" value="GDP-L-FUCOSE SYNTHASE"/>
    <property type="match status" value="1"/>
</dbReference>
<evidence type="ECO:0000313" key="3">
    <source>
        <dbReference type="Proteomes" id="UP000239549"/>
    </source>
</evidence>
<organism evidence="2 3">
    <name type="scientific">Desulfocucumis palustris</name>
    <dbReference type="NCBI Taxonomy" id="1898651"/>
    <lineage>
        <taxon>Bacteria</taxon>
        <taxon>Bacillati</taxon>
        <taxon>Bacillota</taxon>
        <taxon>Clostridia</taxon>
        <taxon>Eubacteriales</taxon>
        <taxon>Desulfocucumaceae</taxon>
        <taxon>Desulfocucumis</taxon>
    </lineage>
</organism>
<dbReference type="GO" id="GO:0050577">
    <property type="term" value="F:GDP-L-fucose synthase activity"/>
    <property type="evidence" value="ECO:0007669"/>
    <property type="project" value="TreeGrafter"/>
</dbReference>
<keyword evidence="3" id="KW-1185">Reference proteome</keyword>
<dbReference type="OrthoDB" id="9811425at2"/>
<dbReference type="PANTHER" id="PTHR43238:SF1">
    <property type="entry name" value="GDP-L-FUCOSE SYNTHASE"/>
    <property type="match status" value="1"/>
</dbReference>
<evidence type="ECO:0000313" key="2">
    <source>
        <dbReference type="EMBL" id="GBF33423.1"/>
    </source>
</evidence>
<proteinExistence type="predicted"/>
<dbReference type="Gene3D" id="3.40.50.720">
    <property type="entry name" value="NAD(P)-binding Rossmann-like Domain"/>
    <property type="match status" value="1"/>
</dbReference>
<evidence type="ECO:0000259" key="1">
    <source>
        <dbReference type="Pfam" id="PF01370"/>
    </source>
</evidence>
<dbReference type="Proteomes" id="UP000239549">
    <property type="component" value="Unassembled WGS sequence"/>
</dbReference>
<gene>
    <name evidence="2" type="ORF">DCCM_2524</name>
</gene>
<accession>A0A2L2XCJ5</accession>
<dbReference type="Pfam" id="PF01370">
    <property type="entry name" value="Epimerase"/>
    <property type="match status" value="1"/>
</dbReference>
<dbReference type="InterPro" id="IPR001509">
    <property type="entry name" value="Epimerase_deHydtase"/>
</dbReference>
<dbReference type="AlphaFoldDB" id="A0A2L2XCJ5"/>
<sequence>MNSRIFVAGGTGMAGSSIVKHLANKREGIKIRAGYLNSSPFFKHRQVEYIKCDLNSLDNCRKMAGGCDAGILAAASTAGAYAINNNPWGGVNENLLMNANLMEACRLEGVRRVILVGSAVVYQEHHSFIREEELDLNRDPPGVYFGVGWMRRYLEKMARFWHDKFGLEVVVIRLANIYGPCAKFDPGFSNFIPAIIRKAVEGMDPFEVWGGPEVTRDVLYVDDFARAIAMILESPGINCEIFNIGSGTKTTVGEVVELVLKLTGFCPGQVVYNRDKPTTMGLRALDCSKAKRLLGWEPLYTAEQGIKETIKWWTENKNTWKK</sequence>
<feature type="domain" description="NAD-dependent epimerase/dehydratase" evidence="1">
    <location>
        <begin position="5"/>
        <end position="245"/>
    </location>
</feature>
<dbReference type="SUPFAM" id="SSF51735">
    <property type="entry name" value="NAD(P)-binding Rossmann-fold domains"/>
    <property type="match status" value="1"/>
</dbReference>
<protein>
    <submittedName>
        <fullName evidence="2">UDP-glucose 4-epimerase</fullName>
    </submittedName>
</protein>
<comment type="caution">
    <text evidence="2">The sequence shown here is derived from an EMBL/GenBank/DDBJ whole genome shotgun (WGS) entry which is preliminary data.</text>
</comment>
<dbReference type="Gene3D" id="3.90.25.10">
    <property type="entry name" value="UDP-galactose 4-epimerase, domain 1"/>
    <property type="match status" value="1"/>
</dbReference>
<dbReference type="RefSeq" id="WP_104371825.1">
    <property type="nucleotide sequence ID" value="NZ_BFAV01000102.1"/>
</dbReference>
<dbReference type="InterPro" id="IPR036291">
    <property type="entry name" value="NAD(P)-bd_dom_sf"/>
</dbReference>
<reference evidence="3" key="1">
    <citation type="submission" date="2018-02" db="EMBL/GenBank/DDBJ databases">
        <title>Genome sequence of Desulfocucumis palustris strain NAW-5.</title>
        <authorList>
            <person name="Watanabe M."/>
            <person name="Kojima H."/>
            <person name="Fukui M."/>
        </authorList>
    </citation>
    <scope>NUCLEOTIDE SEQUENCE [LARGE SCALE GENOMIC DNA]</scope>
    <source>
        <strain evidence="3">NAW-5</strain>
    </source>
</reference>